<evidence type="ECO:0000313" key="2">
    <source>
        <dbReference type="EMBL" id="KZF21619.1"/>
    </source>
</evidence>
<reference evidence="2 3" key="1">
    <citation type="journal article" date="2016" name="Fungal Biol.">
        <title>The genome of Xylona heveae provides a window into fungal endophytism.</title>
        <authorList>
            <person name="Gazis R."/>
            <person name="Kuo A."/>
            <person name="Riley R."/>
            <person name="LaButti K."/>
            <person name="Lipzen A."/>
            <person name="Lin J."/>
            <person name="Amirebrahimi M."/>
            <person name="Hesse C.N."/>
            <person name="Spatafora J.W."/>
            <person name="Henrissat B."/>
            <person name="Hainaut M."/>
            <person name="Grigoriev I.V."/>
            <person name="Hibbett D.S."/>
        </authorList>
    </citation>
    <scope>NUCLEOTIDE SEQUENCE [LARGE SCALE GENOMIC DNA]</scope>
    <source>
        <strain evidence="2 3">TC161</strain>
    </source>
</reference>
<protein>
    <submittedName>
        <fullName evidence="2">Uncharacterized protein</fullName>
    </submittedName>
</protein>
<dbReference type="Proteomes" id="UP000076632">
    <property type="component" value="Unassembled WGS sequence"/>
</dbReference>
<organism evidence="2 3">
    <name type="scientific">Xylona heveae (strain CBS 132557 / TC161)</name>
    <dbReference type="NCBI Taxonomy" id="1328760"/>
    <lineage>
        <taxon>Eukaryota</taxon>
        <taxon>Fungi</taxon>
        <taxon>Dikarya</taxon>
        <taxon>Ascomycota</taxon>
        <taxon>Pezizomycotina</taxon>
        <taxon>Xylonomycetes</taxon>
        <taxon>Xylonales</taxon>
        <taxon>Xylonaceae</taxon>
        <taxon>Xylona</taxon>
    </lineage>
</organism>
<sequence>MPFLTHHSRHSWPPFISSGPNFETTDFPSPPPLDNIDEDPFAFFVSPQSETDDPFEDVSAGIASISHSSHDISTLTIPAKARQALLSRWERYVERHHPRLVAKHHASKKGKTSEVVMIVIDDADSPSTPPTVIEPERGRERIPPQKRGRRTSRTLSGHRHAWREPSVDLWTVMEEGNEKKELETVLHTAGKNAVAIETMDSRERLKKFGRRAGKSRL</sequence>
<gene>
    <name evidence="2" type="ORF">L228DRAFT_248340</name>
</gene>
<dbReference type="RefSeq" id="XP_018187174.1">
    <property type="nucleotide sequence ID" value="XM_018332831.1"/>
</dbReference>
<dbReference type="AlphaFoldDB" id="A0A165G149"/>
<dbReference type="InParanoid" id="A0A165G149"/>
<accession>A0A165G149</accession>
<name>A0A165G149_XYLHT</name>
<evidence type="ECO:0000313" key="3">
    <source>
        <dbReference type="Proteomes" id="UP000076632"/>
    </source>
</evidence>
<feature type="compositionally biased region" description="Basic residues" evidence="1">
    <location>
        <begin position="144"/>
        <end position="158"/>
    </location>
</feature>
<dbReference type="EMBL" id="KV407460">
    <property type="protein sequence ID" value="KZF21619.1"/>
    <property type="molecule type" value="Genomic_DNA"/>
</dbReference>
<feature type="compositionally biased region" description="Basic and acidic residues" evidence="1">
    <location>
        <begin position="134"/>
        <end position="143"/>
    </location>
</feature>
<feature type="region of interest" description="Disordered" evidence="1">
    <location>
        <begin position="123"/>
        <end position="158"/>
    </location>
</feature>
<dbReference type="GeneID" id="28897968"/>
<dbReference type="OrthoDB" id="3439027at2759"/>
<dbReference type="OMA" id="AEDPYEL"/>
<evidence type="ECO:0000256" key="1">
    <source>
        <dbReference type="SAM" id="MobiDB-lite"/>
    </source>
</evidence>
<proteinExistence type="predicted"/>
<keyword evidence="3" id="KW-1185">Reference proteome</keyword>